<evidence type="ECO:0000313" key="2">
    <source>
        <dbReference type="EMBL" id="KAK7466657.1"/>
    </source>
</evidence>
<keyword evidence="3" id="KW-1185">Reference proteome</keyword>
<sequence>RDKPFVKSDCCTDTAPCFNDTEREFRARDVEDPTPGTLLEVEWCSFRAAQIACHNFCTTNFYDRAALSGHTPGRAISKLLTLCTADALRLRLQKEGKLMQSTPCALSALDARVTRAQRQRAIISEAPAGPKPGDARGRTTAINGDSLARETH</sequence>
<accession>A0ABD0J9M4</accession>
<dbReference type="Proteomes" id="UP001519460">
    <property type="component" value="Unassembled WGS sequence"/>
</dbReference>
<name>A0ABD0J9M4_9CAEN</name>
<feature type="region of interest" description="Disordered" evidence="1">
    <location>
        <begin position="126"/>
        <end position="152"/>
    </location>
</feature>
<reference evidence="2 3" key="1">
    <citation type="journal article" date="2023" name="Sci. Data">
        <title>Genome assembly of the Korean intertidal mud-creeper Batillaria attramentaria.</title>
        <authorList>
            <person name="Patra A.K."/>
            <person name="Ho P.T."/>
            <person name="Jun S."/>
            <person name="Lee S.J."/>
            <person name="Kim Y."/>
            <person name="Won Y.J."/>
        </authorList>
    </citation>
    <scope>NUCLEOTIDE SEQUENCE [LARGE SCALE GENOMIC DNA]</scope>
    <source>
        <strain evidence="2">Wonlab-2016</strain>
    </source>
</reference>
<organism evidence="2 3">
    <name type="scientific">Batillaria attramentaria</name>
    <dbReference type="NCBI Taxonomy" id="370345"/>
    <lineage>
        <taxon>Eukaryota</taxon>
        <taxon>Metazoa</taxon>
        <taxon>Spiralia</taxon>
        <taxon>Lophotrochozoa</taxon>
        <taxon>Mollusca</taxon>
        <taxon>Gastropoda</taxon>
        <taxon>Caenogastropoda</taxon>
        <taxon>Sorbeoconcha</taxon>
        <taxon>Cerithioidea</taxon>
        <taxon>Batillariidae</taxon>
        <taxon>Batillaria</taxon>
    </lineage>
</organism>
<dbReference type="EMBL" id="JACVVK020000552">
    <property type="protein sequence ID" value="KAK7466657.1"/>
    <property type="molecule type" value="Genomic_DNA"/>
</dbReference>
<evidence type="ECO:0000256" key="1">
    <source>
        <dbReference type="SAM" id="MobiDB-lite"/>
    </source>
</evidence>
<feature type="non-terminal residue" evidence="2">
    <location>
        <position position="1"/>
    </location>
</feature>
<gene>
    <name evidence="2" type="ORF">BaRGS_00037265</name>
</gene>
<evidence type="ECO:0000313" key="3">
    <source>
        <dbReference type="Proteomes" id="UP001519460"/>
    </source>
</evidence>
<protein>
    <submittedName>
        <fullName evidence="2">Uncharacterized protein</fullName>
    </submittedName>
</protein>
<proteinExistence type="predicted"/>
<comment type="caution">
    <text evidence="2">The sequence shown here is derived from an EMBL/GenBank/DDBJ whole genome shotgun (WGS) entry which is preliminary data.</text>
</comment>
<dbReference type="AlphaFoldDB" id="A0ABD0J9M4"/>